<evidence type="ECO:0000256" key="2">
    <source>
        <dbReference type="ARBA" id="ARBA00022801"/>
    </source>
</evidence>
<gene>
    <name evidence="4" type="ORF">SAMN02745190_01627</name>
</gene>
<dbReference type="InterPro" id="IPR006683">
    <property type="entry name" value="Thioestr_dom"/>
</dbReference>
<evidence type="ECO:0000259" key="3">
    <source>
        <dbReference type="Pfam" id="PF03061"/>
    </source>
</evidence>
<dbReference type="InterPro" id="IPR029069">
    <property type="entry name" value="HotDog_dom_sf"/>
</dbReference>
<evidence type="ECO:0000256" key="1">
    <source>
        <dbReference type="ARBA" id="ARBA00008324"/>
    </source>
</evidence>
<reference evidence="4 5" key="1">
    <citation type="submission" date="2016-11" db="EMBL/GenBank/DDBJ databases">
        <authorList>
            <person name="Jaros S."/>
            <person name="Januszkiewicz K."/>
            <person name="Wedrychowicz H."/>
        </authorList>
    </citation>
    <scope>NUCLEOTIDE SEQUENCE [LARGE SCALE GENOMIC DNA]</scope>
    <source>
        <strain evidence="4 5">DSM 10502</strain>
    </source>
</reference>
<keyword evidence="2" id="KW-0378">Hydrolase</keyword>
<dbReference type="Gene3D" id="3.10.129.10">
    <property type="entry name" value="Hotdog Thioesterase"/>
    <property type="match status" value="1"/>
</dbReference>
<name>A0A1M4Y4Y1_9FIRM</name>
<dbReference type="AlphaFoldDB" id="A0A1M4Y4Y1"/>
<keyword evidence="5" id="KW-1185">Reference proteome</keyword>
<dbReference type="STRING" id="1123243.SAMN02745190_01627"/>
<proteinExistence type="inferred from homology"/>
<sequence length="151" mass="16389">MEKETIIENLRALYHTNPFVRLLDIFIDDAGPGIAKSHMVVRPELVNMAGYLHGGALETLVDNLCGVAGRTLGKDVVTQNISLSYIKNIKEGDTAHAEVHVLHSGSHTLVMKFDAVSDSGALLCEGTATMFVMRTDENFTNIWDEGSSSIG</sequence>
<dbReference type="PANTHER" id="PTHR21660:SF1">
    <property type="entry name" value="ACYL-COENZYME A THIOESTERASE 13"/>
    <property type="match status" value="1"/>
</dbReference>
<evidence type="ECO:0000313" key="4">
    <source>
        <dbReference type="EMBL" id="SHF00755.1"/>
    </source>
</evidence>
<dbReference type="CDD" id="cd03443">
    <property type="entry name" value="PaaI_thioesterase"/>
    <property type="match status" value="1"/>
</dbReference>
<organism evidence="4 5">
    <name type="scientific">Schwartzia succinivorans DSM 10502</name>
    <dbReference type="NCBI Taxonomy" id="1123243"/>
    <lineage>
        <taxon>Bacteria</taxon>
        <taxon>Bacillati</taxon>
        <taxon>Bacillota</taxon>
        <taxon>Negativicutes</taxon>
        <taxon>Selenomonadales</taxon>
        <taxon>Selenomonadaceae</taxon>
        <taxon>Schwartzia</taxon>
    </lineage>
</organism>
<dbReference type="Proteomes" id="UP000184404">
    <property type="component" value="Unassembled WGS sequence"/>
</dbReference>
<dbReference type="PANTHER" id="PTHR21660">
    <property type="entry name" value="THIOESTERASE SUPERFAMILY MEMBER-RELATED"/>
    <property type="match status" value="1"/>
</dbReference>
<dbReference type="GO" id="GO:0047617">
    <property type="term" value="F:fatty acyl-CoA hydrolase activity"/>
    <property type="evidence" value="ECO:0007669"/>
    <property type="project" value="InterPro"/>
</dbReference>
<dbReference type="NCBIfam" id="TIGR00369">
    <property type="entry name" value="unchar_dom_1"/>
    <property type="match status" value="1"/>
</dbReference>
<comment type="similarity">
    <text evidence="1">Belongs to the thioesterase PaaI family.</text>
</comment>
<dbReference type="RefSeq" id="WP_072935729.1">
    <property type="nucleotide sequence ID" value="NZ_FQUG01000006.1"/>
</dbReference>
<dbReference type="SUPFAM" id="SSF54637">
    <property type="entry name" value="Thioesterase/thiol ester dehydrase-isomerase"/>
    <property type="match status" value="1"/>
</dbReference>
<dbReference type="InterPro" id="IPR003736">
    <property type="entry name" value="PAAI_dom"/>
</dbReference>
<accession>A0A1M4Y4Y1</accession>
<dbReference type="OrthoDB" id="328435at2"/>
<feature type="domain" description="Thioesterase" evidence="3">
    <location>
        <begin position="50"/>
        <end position="124"/>
    </location>
</feature>
<dbReference type="EMBL" id="FQUG01000006">
    <property type="protein sequence ID" value="SHF00755.1"/>
    <property type="molecule type" value="Genomic_DNA"/>
</dbReference>
<evidence type="ECO:0000313" key="5">
    <source>
        <dbReference type="Proteomes" id="UP000184404"/>
    </source>
</evidence>
<protein>
    <submittedName>
        <fullName evidence="4">Acyl-CoA thioesterase</fullName>
    </submittedName>
</protein>
<dbReference type="Pfam" id="PF03061">
    <property type="entry name" value="4HBT"/>
    <property type="match status" value="1"/>
</dbReference>
<dbReference type="InterPro" id="IPR039298">
    <property type="entry name" value="ACOT13"/>
</dbReference>